<evidence type="ECO:0000313" key="3">
    <source>
        <dbReference type="Proteomes" id="UP001152173"/>
    </source>
</evidence>
<comment type="caution">
    <text evidence="2">The sequence shown here is derived from an EMBL/GenBank/DDBJ whole genome shotgun (WGS) entry which is preliminary data.</text>
</comment>
<accession>A0A9X3LIE7</accession>
<reference evidence="2" key="1">
    <citation type="submission" date="2022-05" db="EMBL/GenBank/DDBJ databases">
        <authorList>
            <person name="Colautti A."/>
            <person name="Iacumin L."/>
        </authorList>
    </citation>
    <scope>NUCLEOTIDE SEQUENCE</scope>
    <source>
        <strain evidence="2">SK 55</strain>
    </source>
</reference>
<proteinExistence type="predicted"/>
<keyword evidence="3" id="KW-1185">Reference proteome</keyword>
<sequence>MKKRILIVLLAISVVGFIFSMYNLLHESKAKALSVAYIEETYQCENDLRATIYGKDDDYYAVSVRSNDDLSKSFYLKIRLSMWFQLEEILDASEYNEANSCEEDLDV</sequence>
<keyword evidence="1" id="KW-0472">Membrane</keyword>
<dbReference type="EMBL" id="JAMKBJ010000015">
    <property type="protein sequence ID" value="MCZ8538317.1"/>
    <property type="molecule type" value="Genomic_DNA"/>
</dbReference>
<keyword evidence="1" id="KW-1133">Transmembrane helix</keyword>
<evidence type="ECO:0000256" key="1">
    <source>
        <dbReference type="SAM" id="Phobius"/>
    </source>
</evidence>
<feature type="transmembrane region" description="Helical" evidence="1">
    <location>
        <begin position="6"/>
        <end position="25"/>
    </location>
</feature>
<dbReference type="RefSeq" id="WP_269927390.1">
    <property type="nucleotide sequence ID" value="NZ_JAMKBJ010000015.1"/>
</dbReference>
<protein>
    <submittedName>
        <fullName evidence="2">Uncharacterized protein</fullName>
    </submittedName>
</protein>
<dbReference type="AlphaFoldDB" id="A0A9X3LIE7"/>
<organism evidence="2 3">
    <name type="scientific">Paenisporosarcina quisquiliarum</name>
    <dbReference type="NCBI Taxonomy" id="365346"/>
    <lineage>
        <taxon>Bacteria</taxon>
        <taxon>Bacillati</taxon>
        <taxon>Bacillota</taxon>
        <taxon>Bacilli</taxon>
        <taxon>Bacillales</taxon>
        <taxon>Caryophanaceae</taxon>
        <taxon>Paenisporosarcina</taxon>
    </lineage>
</organism>
<keyword evidence="1" id="KW-0812">Transmembrane</keyword>
<evidence type="ECO:0000313" key="2">
    <source>
        <dbReference type="EMBL" id="MCZ8538317.1"/>
    </source>
</evidence>
<name>A0A9X3LIE7_9BACL</name>
<gene>
    <name evidence="2" type="ORF">M9R32_14060</name>
</gene>
<dbReference type="Proteomes" id="UP001152173">
    <property type="component" value="Unassembled WGS sequence"/>
</dbReference>